<evidence type="ECO:0000256" key="3">
    <source>
        <dbReference type="ARBA" id="ARBA00023128"/>
    </source>
</evidence>
<gene>
    <name evidence="6" type="ORF">ACJMK2_017553</name>
</gene>
<protein>
    <recommendedName>
        <fullName evidence="8">Cx9C motif-containing protein 4</fullName>
    </recommendedName>
</protein>
<dbReference type="InterPro" id="IPR009069">
    <property type="entry name" value="Cys_alpha_HP_mot_SF"/>
</dbReference>
<dbReference type="Gene3D" id="1.10.287.1130">
    <property type="entry name" value="CytochromE C oxidase copper chaperone"/>
    <property type="match status" value="1"/>
</dbReference>
<dbReference type="InterPro" id="IPR027179">
    <property type="entry name" value="CMC4"/>
</dbReference>
<keyword evidence="4 5" id="KW-1015">Disulfide bond</keyword>
<reference evidence="6 7" key="1">
    <citation type="submission" date="2024-11" db="EMBL/GenBank/DDBJ databases">
        <title>Chromosome-level genome assembly of the freshwater bivalve Anodonta woodiana.</title>
        <authorList>
            <person name="Chen X."/>
        </authorList>
    </citation>
    <scope>NUCLEOTIDE SEQUENCE [LARGE SCALE GENOMIC DNA]</scope>
    <source>
        <strain evidence="6">MN2024</strain>
        <tissue evidence="6">Gills</tissue>
    </source>
</reference>
<dbReference type="PROSITE" id="PS51808">
    <property type="entry name" value="CHCH"/>
    <property type="match status" value="1"/>
</dbReference>
<keyword evidence="7" id="KW-1185">Reference proteome</keyword>
<dbReference type="PANTHER" id="PTHR15590:SF0">
    <property type="entry name" value="CX9C MOTIF-CONTAINING PROTEIN 4"/>
    <property type="match status" value="1"/>
</dbReference>
<feature type="disulfide bond" evidence="5">
    <location>
        <begin position="49"/>
        <end position="59"/>
    </location>
</feature>
<sequence>MVKVSAMVKKRLELDPCQKEACEIQKCLQAHNYKESACKDVLEAMRKCCENFRSDSKCCSGIHSKSNSQSGLLMK</sequence>
<evidence type="ECO:0000313" key="6">
    <source>
        <dbReference type="EMBL" id="KAL3846577.1"/>
    </source>
</evidence>
<evidence type="ECO:0000313" key="7">
    <source>
        <dbReference type="Proteomes" id="UP001634394"/>
    </source>
</evidence>
<proteinExistence type="inferred from homology"/>
<evidence type="ECO:0008006" key="8">
    <source>
        <dbReference type="Google" id="ProtNLM"/>
    </source>
</evidence>
<dbReference type="PANTHER" id="PTHR15590">
    <property type="entry name" value="CX9C MOTIF-CONTAINING PROTEIN 4"/>
    <property type="match status" value="1"/>
</dbReference>
<feature type="disulfide bond" evidence="5">
    <location>
        <begin position="27"/>
        <end position="38"/>
    </location>
</feature>
<dbReference type="Pfam" id="PF08991">
    <property type="entry name" value="CMC4"/>
    <property type="match status" value="1"/>
</dbReference>
<dbReference type="SUPFAM" id="SSF47072">
    <property type="entry name" value="Cysteine alpha-hairpin motif"/>
    <property type="match status" value="1"/>
</dbReference>
<evidence type="ECO:0000256" key="5">
    <source>
        <dbReference type="PIRSR" id="PIRSR627179-50"/>
    </source>
</evidence>
<dbReference type="Proteomes" id="UP001634394">
    <property type="component" value="Unassembled WGS sequence"/>
</dbReference>
<evidence type="ECO:0000256" key="4">
    <source>
        <dbReference type="ARBA" id="ARBA00023157"/>
    </source>
</evidence>
<organism evidence="6 7">
    <name type="scientific">Sinanodonta woodiana</name>
    <name type="common">Chinese pond mussel</name>
    <name type="synonym">Anodonta woodiana</name>
    <dbReference type="NCBI Taxonomy" id="1069815"/>
    <lineage>
        <taxon>Eukaryota</taxon>
        <taxon>Metazoa</taxon>
        <taxon>Spiralia</taxon>
        <taxon>Lophotrochozoa</taxon>
        <taxon>Mollusca</taxon>
        <taxon>Bivalvia</taxon>
        <taxon>Autobranchia</taxon>
        <taxon>Heteroconchia</taxon>
        <taxon>Palaeoheterodonta</taxon>
        <taxon>Unionida</taxon>
        <taxon>Unionoidea</taxon>
        <taxon>Unionidae</taxon>
        <taxon>Unioninae</taxon>
        <taxon>Sinanodonta</taxon>
    </lineage>
</organism>
<dbReference type="GO" id="GO:0005739">
    <property type="term" value="C:mitochondrion"/>
    <property type="evidence" value="ECO:0007669"/>
    <property type="project" value="UniProtKB-SubCell"/>
</dbReference>
<comment type="caution">
    <text evidence="6">The sequence shown here is derived from an EMBL/GenBank/DDBJ whole genome shotgun (WGS) entry which is preliminary data.</text>
</comment>
<evidence type="ECO:0000256" key="1">
    <source>
        <dbReference type="ARBA" id="ARBA00004173"/>
    </source>
</evidence>
<keyword evidence="3" id="KW-0496">Mitochondrion</keyword>
<feature type="disulfide bond" evidence="5">
    <location>
        <begin position="17"/>
        <end position="48"/>
    </location>
</feature>
<evidence type="ECO:0000256" key="2">
    <source>
        <dbReference type="ARBA" id="ARBA00009858"/>
    </source>
</evidence>
<comment type="subcellular location">
    <subcellularLocation>
        <location evidence="1">Mitochondrion</location>
    </subcellularLocation>
</comment>
<dbReference type="EMBL" id="JBJQND010000016">
    <property type="protein sequence ID" value="KAL3846577.1"/>
    <property type="molecule type" value="Genomic_DNA"/>
</dbReference>
<comment type="similarity">
    <text evidence="2">Belongs to the CMC4 family.</text>
</comment>
<accession>A0ABD3UE84</accession>
<dbReference type="AlphaFoldDB" id="A0ABD3UE84"/>
<name>A0ABD3UE84_SINWO</name>